<dbReference type="PROSITE" id="PS50853">
    <property type="entry name" value="FN3"/>
    <property type="match status" value="1"/>
</dbReference>
<proteinExistence type="predicted"/>
<feature type="non-terminal residue" evidence="2">
    <location>
        <position position="1"/>
    </location>
</feature>
<name>A0ABV0QJR5_9TELE</name>
<dbReference type="CDD" id="cd00063">
    <property type="entry name" value="FN3"/>
    <property type="match status" value="1"/>
</dbReference>
<dbReference type="InterPro" id="IPR050713">
    <property type="entry name" value="RTP_Phos/Ushers"/>
</dbReference>
<reference evidence="2 3" key="1">
    <citation type="submission" date="2021-06" db="EMBL/GenBank/DDBJ databases">
        <authorList>
            <person name="Palmer J.M."/>
        </authorList>
    </citation>
    <scope>NUCLEOTIDE SEQUENCE [LARGE SCALE GENOMIC DNA]</scope>
    <source>
        <strain evidence="2 3">XC_2019</strain>
        <tissue evidence="2">Muscle</tissue>
    </source>
</reference>
<evidence type="ECO:0000313" key="2">
    <source>
        <dbReference type="EMBL" id="MEQ2196084.1"/>
    </source>
</evidence>
<dbReference type="InterPro" id="IPR036116">
    <property type="entry name" value="FN3_sf"/>
</dbReference>
<dbReference type="Proteomes" id="UP001434883">
    <property type="component" value="Unassembled WGS sequence"/>
</dbReference>
<comment type="caution">
    <text evidence="2">The sequence shown here is derived from an EMBL/GenBank/DDBJ whole genome shotgun (WGS) entry which is preliminary data.</text>
</comment>
<sequence length="229" mass="24552">LLKNESLGSTTTQHTINDLTPGRLYNVTVVTEAGGLQNSKTIEARTAPSAVSNITSENNGTSLRLSWQQPEGHVDAFVVTFSNNNTFLQITTQSGDATEVEAYQLTPGSAYQVEVMSVSGTLTNQSEITVRTAPAPASFLNLSPSSSGGLLLTWAPPAGNWESYRVFLFDGLTQLVSTSLDRKTVNFSFPGTLLTPGRRYRAVVRVESGGLTIDSSCDGSTGWKLTFSY</sequence>
<dbReference type="SMART" id="SM00060">
    <property type="entry name" value="FN3"/>
    <property type="match status" value="2"/>
</dbReference>
<dbReference type="InterPro" id="IPR003961">
    <property type="entry name" value="FN3_dom"/>
</dbReference>
<dbReference type="InterPro" id="IPR013783">
    <property type="entry name" value="Ig-like_fold"/>
</dbReference>
<dbReference type="Pfam" id="PF00041">
    <property type="entry name" value="fn3"/>
    <property type="match status" value="1"/>
</dbReference>
<dbReference type="Gene3D" id="2.60.40.10">
    <property type="entry name" value="Immunoglobulins"/>
    <property type="match status" value="3"/>
</dbReference>
<feature type="domain" description="Fibronectin type-III" evidence="1">
    <location>
        <begin position="47"/>
        <end position="136"/>
    </location>
</feature>
<evidence type="ECO:0000259" key="1">
    <source>
        <dbReference type="PROSITE" id="PS50853"/>
    </source>
</evidence>
<dbReference type="EMBL" id="JAHRIN010013840">
    <property type="protein sequence ID" value="MEQ2196084.1"/>
    <property type="molecule type" value="Genomic_DNA"/>
</dbReference>
<dbReference type="PANTHER" id="PTHR46957">
    <property type="entry name" value="CYTOKINE RECEPTOR"/>
    <property type="match status" value="1"/>
</dbReference>
<gene>
    <name evidence="2" type="ORF">XENOCAPTIV_023702</name>
</gene>
<keyword evidence="3" id="KW-1185">Reference proteome</keyword>
<organism evidence="2 3">
    <name type="scientific">Xenoophorus captivus</name>
    <dbReference type="NCBI Taxonomy" id="1517983"/>
    <lineage>
        <taxon>Eukaryota</taxon>
        <taxon>Metazoa</taxon>
        <taxon>Chordata</taxon>
        <taxon>Craniata</taxon>
        <taxon>Vertebrata</taxon>
        <taxon>Euteleostomi</taxon>
        <taxon>Actinopterygii</taxon>
        <taxon>Neopterygii</taxon>
        <taxon>Teleostei</taxon>
        <taxon>Neoteleostei</taxon>
        <taxon>Acanthomorphata</taxon>
        <taxon>Ovalentaria</taxon>
        <taxon>Atherinomorphae</taxon>
        <taxon>Cyprinodontiformes</taxon>
        <taxon>Goodeidae</taxon>
        <taxon>Xenoophorus</taxon>
    </lineage>
</organism>
<accession>A0ABV0QJR5</accession>
<evidence type="ECO:0000313" key="3">
    <source>
        <dbReference type="Proteomes" id="UP001434883"/>
    </source>
</evidence>
<protein>
    <recommendedName>
        <fullName evidence="1">Fibronectin type-III domain-containing protein</fullName>
    </recommendedName>
</protein>
<dbReference type="SUPFAM" id="SSF49265">
    <property type="entry name" value="Fibronectin type III"/>
    <property type="match status" value="3"/>
</dbReference>
<dbReference type="PANTHER" id="PTHR46957:SF3">
    <property type="entry name" value="CYTOKINE RECEPTOR"/>
    <property type="match status" value="1"/>
</dbReference>